<evidence type="ECO:0000313" key="1">
    <source>
        <dbReference type="EMBL" id="KAF0543764.1"/>
    </source>
</evidence>
<dbReference type="Proteomes" id="UP000439903">
    <property type="component" value="Unassembled WGS sequence"/>
</dbReference>
<reference evidence="1 2" key="1">
    <citation type="journal article" date="2019" name="Environ. Microbiol.">
        <title>At the nexus of three kingdoms: the genome of the mycorrhizal fungus Gigaspora margarita provides insights into plant, endobacterial and fungal interactions.</title>
        <authorList>
            <person name="Venice F."/>
            <person name="Ghignone S."/>
            <person name="Salvioli di Fossalunga A."/>
            <person name="Amselem J."/>
            <person name="Novero M."/>
            <person name="Xianan X."/>
            <person name="Sedzielewska Toro K."/>
            <person name="Morin E."/>
            <person name="Lipzen A."/>
            <person name="Grigoriev I.V."/>
            <person name="Henrissat B."/>
            <person name="Martin F.M."/>
            <person name="Bonfante P."/>
        </authorList>
    </citation>
    <scope>NUCLEOTIDE SEQUENCE [LARGE SCALE GENOMIC DNA]</scope>
    <source>
        <strain evidence="1 2">BEG34</strain>
    </source>
</reference>
<dbReference type="OrthoDB" id="2491636at2759"/>
<accession>A0A8H4ES51</accession>
<keyword evidence="2" id="KW-1185">Reference proteome</keyword>
<evidence type="ECO:0000313" key="2">
    <source>
        <dbReference type="Proteomes" id="UP000439903"/>
    </source>
</evidence>
<proteinExistence type="predicted"/>
<dbReference type="EMBL" id="WTPW01000131">
    <property type="protein sequence ID" value="KAF0543764.1"/>
    <property type="molecule type" value="Genomic_DNA"/>
</dbReference>
<protein>
    <submittedName>
        <fullName evidence="1">Uncharacterized protein</fullName>
    </submittedName>
</protein>
<dbReference type="AlphaFoldDB" id="A0A8H4ES51"/>
<gene>
    <name evidence="1" type="ORF">F8M41_003440</name>
</gene>
<sequence>MKINLIRWYKDKGAKREKKVSDNRIKKIEIAKEKIVNIVNTDKETVNKAKVENLSEILDREGIRNGEVNIVESCQKSVDKNNIKSSSENGMVELDEDVKKDQKSQRSGLIYMKELAKTIIENEFEADKMSVTDKYKTSIYLESVKSMNNPKSSNNRDKAPNCRAENISIEDQQYIIKI</sequence>
<organism evidence="1 2">
    <name type="scientific">Gigaspora margarita</name>
    <dbReference type="NCBI Taxonomy" id="4874"/>
    <lineage>
        <taxon>Eukaryota</taxon>
        <taxon>Fungi</taxon>
        <taxon>Fungi incertae sedis</taxon>
        <taxon>Mucoromycota</taxon>
        <taxon>Glomeromycotina</taxon>
        <taxon>Glomeromycetes</taxon>
        <taxon>Diversisporales</taxon>
        <taxon>Gigasporaceae</taxon>
        <taxon>Gigaspora</taxon>
    </lineage>
</organism>
<comment type="caution">
    <text evidence="1">The sequence shown here is derived from an EMBL/GenBank/DDBJ whole genome shotgun (WGS) entry which is preliminary data.</text>
</comment>
<name>A0A8H4ES51_GIGMA</name>